<dbReference type="Pfam" id="PF04076">
    <property type="entry name" value="BOF"/>
    <property type="match status" value="1"/>
</dbReference>
<evidence type="ECO:0000313" key="3">
    <source>
        <dbReference type="EMBL" id="MDE1243767.1"/>
    </source>
</evidence>
<accession>A0A9X4EYL7</accession>
<dbReference type="Proteomes" id="UP001241226">
    <property type="component" value="Chromosome 2"/>
</dbReference>
<proteinExistence type="predicted"/>
<reference evidence="3 6" key="1">
    <citation type="submission" date="2022-02" db="EMBL/GenBank/DDBJ databases">
        <title>Emergence and expansion in Europe of a Vibrio aestuarianus clonal complex pathogenic for oysters.</title>
        <authorList>
            <person name="Mesnil A."/>
            <person name="Travers M.-A."/>
        </authorList>
    </citation>
    <scope>NUCLEOTIDE SEQUENCE</scope>
    <source>
        <strain evidence="3">19_064_11T1</strain>
        <strain evidence="4 6">U17</strain>
    </source>
</reference>
<sequence length="125" mass="13980">MKRTTLALAASMMIAPIFAFAGDHHKNQNNTAINYSGPIELTSVESLLQDTSMFTEKHVVVEGQLIRQIRHDKFIFSDGKGEIQVELDDDIHLAAPINAETKVRLFGEYEGGRTPEIEVDQLQIL</sequence>
<evidence type="ECO:0000313" key="6">
    <source>
        <dbReference type="Proteomes" id="UP001241226"/>
    </source>
</evidence>
<keyword evidence="1 2" id="KW-0732">Signal</keyword>
<evidence type="ECO:0000256" key="2">
    <source>
        <dbReference type="SAM" id="SignalP"/>
    </source>
</evidence>
<dbReference type="Gene3D" id="2.40.50.200">
    <property type="entry name" value="Bacterial OB-fold"/>
    <property type="match status" value="1"/>
</dbReference>
<evidence type="ECO:0000256" key="1">
    <source>
        <dbReference type="ARBA" id="ARBA00022729"/>
    </source>
</evidence>
<feature type="chain" id="PRO_5044469439" evidence="2">
    <location>
        <begin position="22"/>
        <end position="125"/>
    </location>
</feature>
<dbReference type="Proteomes" id="UP001140979">
    <property type="component" value="Unassembled WGS sequence"/>
</dbReference>
<name>A0A9X4EYL7_9VIBR</name>
<dbReference type="EMBL" id="CP118712">
    <property type="protein sequence ID" value="WGK87545.1"/>
    <property type="molecule type" value="Genomic_DNA"/>
</dbReference>
<evidence type="ECO:0000313" key="4">
    <source>
        <dbReference type="EMBL" id="WGK87545.1"/>
    </source>
</evidence>
<protein>
    <submittedName>
        <fullName evidence="3">NirD/YgiW/YdeI family stress tolerance protein</fullName>
    </submittedName>
</protein>
<dbReference type="PANTHER" id="PTHR36571">
    <property type="entry name" value="PROTEIN YGIW"/>
    <property type="match status" value="1"/>
</dbReference>
<evidence type="ECO:0000313" key="5">
    <source>
        <dbReference type="Proteomes" id="UP001140979"/>
    </source>
</evidence>
<dbReference type="PANTHER" id="PTHR36571:SF1">
    <property type="entry name" value="PROTEIN YGIW"/>
    <property type="match status" value="1"/>
</dbReference>
<dbReference type="EMBL" id="JAKNBA010000039">
    <property type="protein sequence ID" value="MDE1243767.1"/>
    <property type="molecule type" value="Genomic_DNA"/>
</dbReference>
<dbReference type="InterPro" id="IPR036700">
    <property type="entry name" value="BOBF_sf"/>
</dbReference>
<dbReference type="InterPro" id="IPR005220">
    <property type="entry name" value="CarO-like"/>
</dbReference>
<gene>
    <name evidence="3" type="ORF">L9W94_16750</name>
    <name evidence="4" type="ORF">PYE67_15660</name>
</gene>
<dbReference type="RefSeq" id="WP_053312055.1">
    <property type="nucleotide sequence ID" value="NZ_CALYLG010000368.1"/>
</dbReference>
<dbReference type="NCBIfam" id="NF033674">
    <property type="entry name" value="stress_OB_fold"/>
    <property type="match status" value="1"/>
</dbReference>
<dbReference type="SUPFAM" id="SSF101756">
    <property type="entry name" value="Hypothetical protein YgiW"/>
    <property type="match status" value="1"/>
</dbReference>
<dbReference type="AlphaFoldDB" id="A0A9X4EYL7"/>
<organism evidence="3 5">
    <name type="scientific">Vibrio aestuarianus</name>
    <dbReference type="NCBI Taxonomy" id="28171"/>
    <lineage>
        <taxon>Bacteria</taxon>
        <taxon>Pseudomonadati</taxon>
        <taxon>Pseudomonadota</taxon>
        <taxon>Gammaproteobacteria</taxon>
        <taxon>Vibrionales</taxon>
        <taxon>Vibrionaceae</taxon>
        <taxon>Vibrio</taxon>
    </lineage>
</organism>
<feature type="signal peptide" evidence="2">
    <location>
        <begin position="1"/>
        <end position="21"/>
    </location>
</feature>